<evidence type="ECO:0000259" key="6">
    <source>
        <dbReference type="PROSITE" id="PS50158"/>
    </source>
</evidence>
<gene>
    <name evidence="7" type="ORF">BMR1_01G01490</name>
</gene>
<reference evidence="7 8" key="3">
    <citation type="journal article" date="2016" name="Sci. Rep.">
        <title>Genome-wide diversity and gene expression profiling of Babesia microti isolates identify polymorphic genes that mediate host-pathogen interactions.</title>
        <authorList>
            <person name="Silva J.C."/>
            <person name="Cornillot E."/>
            <person name="McCracken C."/>
            <person name="Usmani-Brown S."/>
            <person name="Dwivedi A."/>
            <person name="Ifeonu O.O."/>
            <person name="Crabtree J."/>
            <person name="Gotia H.T."/>
            <person name="Virji A.Z."/>
            <person name="Reynes C."/>
            <person name="Colinge J."/>
            <person name="Kumar V."/>
            <person name="Lawres L."/>
            <person name="Pazzi J.E."/>
            <person name="Pablo J.V."/>
            <person name="Hung C."/>
            <person name="Brancato J."/>
            <person name="Kumari P."/>
            <person name="Orvis J."/>
            <person name="Tretina K."/>
            <person name="Chibucos M."/>
            <person name="Ott S."/>
            <person name="Sadzewicz L."/>
            <person name="Sengamalay N."/>
            <person name="Shetty A.C."/>
            <person name="Su Q."/>
            <person name="Tallon L."/>
            <person name="Fraser C.M."/>
            <person name="Frutos R."/>
            <person name="Molina D.M."/>
            <person name="Krause P.J."/>
            <person name="Ben Mamoun C."/>
        </authorList>
    </citation>
    <scope>NUCLEOTIDE SEQUENCE [LARGE SCALE GENOMIC DNA]</scope>
    <source>
        <strain evidence="7 8">RI</strain>
    </source>
</reference>
<dbReference type="OMA" id="CRNMITI"/>
<reference evidence="7 8" key="2">
    <citation type="journal article" date="2013" name="PLoS ONE">
        <title>Whole genome mapping and re-organization of the nuclear and mitochondrial genomes of Babesia microti isolates.</title>
        <authorList>
            <person name="Cornillot E."/>
            <person name="Dassouli A."/>
            <person name="Garg A."/>
            <person name="Pachikara N."/>
            <person name="Randazzo S."/>
            <person name="Depoix D."/>
            <person name="Carcy B."/>
            <person name="Delbecq S."/>
            <person name="Frutos R."/>
            <person name="Silva J.C."/>
            <person name="Sutton R."/>
            <person name="Krause P.J."/>
            <person name="Mamoun C.B."/>
        </authorList>
    </citation>
    <scope>NUCLEOTIDE SEQUENCE [LARGE SCALE GENOMIC DNA]</scope>
    <source>
        <strain evidence="7 8">RI</strain>
    </source>
</reference>
<feature type="compositionally biased region" description="Basic and acidic residues" evidence="5">
    <location>
        <begin position="150"/>
        <end position="177"/>
    </location>
</feature>
<dbReference type="EMBL" id="FO082871">
    <property type="protein sequence ID" value="CCF72759.1"/>
    <property type="molecule type" value="Genomic_DNA"/>
</dbReference>
<dbReference type="PANTHER" id="PTHR31437:SF1">
    <property type="entry name" value="PROTEIN SREK1IP1"/>
    <property type="match status" value="1"/>
</dbReference>
<dbReference type="KEGG" id="bmic:BMR1_01G01490"/>
<dbReference type="GeneID" id="24423373"/>
<organism evidence="7 8">
    <name type="scientific">Babesia microti (strain RI)</name>
    <dbReference type="NCBI Taxonomy" id="1133968"/>
    <lineage>
        <taxon>Eukaryota</taxon>
        <taxon>Sar</taxon>
        <taxon>Alveolata</taxon>
        <taxon>Apicomplexa</taxon>
        <taxon>Aconoidasida</taxon>
        <taxon>Piroplasmida</taxon>
        <taxon>Babesiidae</taxon>
        <taxon>Babesia</taxon>
    </lineage>
</organism>
<dbReference type="SMART" id="SM00343">
    <property type="entry name" value="ZnF_C2HC"/>
    <property type="match status" value="1"/>
</dbReference>
<keyword evidence="8" id="KW-1185">Reference proteome</keyword>
<protein>
    <submittedName>
        <fullName evidence="7">CAX-interacting protein 4</fullName>
    </submittedName>
</protein>
<evidence type="ECO:0000313" key="7">
    <source>
        <dbReference type="EMBL" id="CCF72759.1"/>
    </source>
</evidence>
<dbReference type="OrthoDB" id="31154at2759"/>
<reference evidence="7 8" key="1">
    <citation type="journal article" date="2012" name="Nucleic Acids Res.">
        <title>Sequencing of the smallest Apicomplexan genome from the human pathogen Babesia microti.</title>
        <authorList>
            <person name="Cornillot E."/>
            <person name="Hadj-Kaddour K."/>
            <person name="Dassouli A."/>
            <person name="Noel B."/>
            <person name="Ranwez V."/>
            <person name="Vacherie B."/>
            <person name="Augagneur Y."/>
            <person name="Bres V."/>
            <person name="Duclos A."/>
            <person name="Randazzo S."/>
            <person name="Carcy B."/>
            <person name="Debierre-Grockiego F."/>
            <person name="Delbecq S."/>
            <person name="Moubri-Menage K."/>
            <person name="Shams-Eldin H."/>
            <person name="Usmani-Brown S."/>
            <person name="Bringaud F."/>
            <person name="Wincker P."/>
            <person name="Vivares C.P."/>
            <person name="Schwarz R.T."/>
            <person name="Schetters T.P."/>
            <person name="Krause P.J."/>
            <person name="Gorenflot A."/>
            <person name="Berry V."/>
            <person name="Barbe V."/>
            <person name="Ben Mamoun C."/>
        </authorList>
    </citation>
    <scope>NUCLEOTIDE SEQUENCE [LARGE SCALE GENOMIC DNA]</scope>
    <source>
        <strain evidence="7 8">RI</strain>
    </source>
</reference>
<accession>I7J8A5</accession>
<feature type="domain" description="CCHC-type" evidence="6">
    <location>
        <begin position="81"/>
        <end position="96"/>
    </location>
</feature>
<dbReference type="RefSeq" id="XP_012647368.1">
    <property type="nucleotide sequence ID" value="XM_012791914.1"/>
</dbReference>
<evidence type="ECO:0000256" key="3">
    <source>
        <dbReference type="ARBA" id="ARBA00022833"/>
    </source>
</evidence>
<evidence type="ECO:0000256" key="1">
    <source>
        <dbReference type="ARBA" id="ARBA00022723"/>
    </source>
</evidence>
<dbReference type="Proteomes" id="UP000002899">
    <property type="component" value="Chromosome I"/>
</dbReference>
<dbReference type="InterPro" id="IPR001878">
    <property type="entry name" value="Znf_CCHC"/>
</dbReference>
<feature type="compositionally biased region" description="Basic residues" evidence="5">
    <location>
        <begin position="178"/>
        <end position="187"/>
    </location>
</feature>
<dbReference type="GO" id="GO:0003676">
    <property type="term" value="F:nucleic acid binding"/>
    <property type="evidence" value="ECO:0007669"/>
    <property type="project" value="InterPro"/>
</dbReference>
<keyword evidence="2 4" id="KW-0863">Zinc-finger</keyword>
<dbReference type="VEuPathDB" id="PiroplasmaDB:BMR1_01G01490"/>
<evidence type="ECO:0000256" key="2">
    <source>
        <dbReference type="ARBA" id="ARBA00022771"/>
    </source>
</evidence>
<evidence type="ECO:0000313" key="8">
    <source>
        <dbReference type="Proteomes" id="UP000002899"/>
    </source>
</evidence>
<dbReference type="PANTHER" id="PTHR31437">
    <property type="entry name" value="SREK1IP1 FAMILY MEMBER"/>
    <property type="match status" value="1"/>
</dbReference>
<dbReference type="InterPro" id="IPR036875">
    <property type="entry name" value="Znf_CCHC_sf"/>
</dbReference>
<evidence type="ECO:0000256" key="4">
    <source>
        <dbReference type="PROSITE-ProRule" id="PRU00047"/>
    </source>
</evidence>
<name>I7J8A5_BABMR</name>
<dbReference type="PROSITE" id="PS50158">
    <property type="entry name" value="ZF_CCHC"/>
    <property type="match status" value="1"/>
</dbReference>
<keyword evidence="3" id="KW-0862">Zinc</keyword>
<dbReference type="SUPFAM" id="SSF57756">
    <property type="entry name" value="Retrovirus zinc finger-like domains"/>
    <property type="match status" value="1"/>
</dbReference>
<evidence type="ECO:0000256" key="5">
    <source>
        <dbReference type="SAM" id="MobiDB-lite"/>
    </source>
</evidence>
<dbReference type="AlphaFoldDB" id="I7J8A5"/>
<feature type="region of interest" description="Disordered" evidence="5">
    <location>
        <begin position="107"/>
        <end position="187"/>
    </location>
</feature>
<proteinExistence type="predicted"/>
<keyword evidence="1" id="KW-0479">Metal-binding</keyword>
<dbReference type="GO" id="GO:0008270">
    <property type="term" value="F:zinc ion binding"/>
    <property type="evidence" value="ECO:0007669"/>
    <property type="project" value="UniProtKB-KW"/>
</dbReference>
<sequence>MVPKNPSIQPKIRMPADNVISISDSLKASEIWKKAVGYDPYHRKSKEGDPKDTFTMNAKANELFARARILGNIPESTPGACPKCGQIGHLSFQCRNYLLPPEQLQSLIPKSNDRSEAAGDGLGKGKKRKRHKDDSDEDFHRRHSHRNHRMDKDKERRRQGRDLGKYSDKSGGQDRNRDRHRKDDKRR</sequence>